<dbReference type="GO" id="GO:0005021">
    <property type="term" value="F:vascular endothelial growth factor receptor activity"/>
    <property type="evidence" value="ECO:0007669"/>
    <property type="project" value="TreeGrafter"/>
</dbReference>
<keyword evidence="2 7" id="KW-0812">Transmembrane</keyword>
<dbReference type="AlphaFoldDB" id="A0A8S4BQT1"/>
<dbReference type="PROSITE" id="PS50011">
    <property type="entry name" value="PROTEIN_KINASE_DOM"/>
    <property type="match status" value="1"/>
</dbReference>
<evidence type="ECO:0000256" key="4">
    <source>
        <dbReference type="ARBA" id="ARBA00022840"/>
    </source>
</evidence>
<dbReference type="Proteomes" id="UP000677803">
    <property type="component" value="Unassembled WGS sequence"/>
</dbReference>
<feature type="transmembrane region" description="Helical" evidence="9">
    <location>
        <begin position="483"/>
        <end position="502"/>
    </location>
</feature>
<reference evidence="12" key="1">
    <citation type="submission" date="2021-05" db="EMBL/GenBank/DDBJ databases">
        <authorList>
            <person name="Tigano A."/>
        </authorList>
    </citation>
    <scope>NUCLEOTIDE SEQUENCE</scope>
</reference>
<evidence type="ECO:0000313" key="13">
    <source>
        <dbReference type="Proteomes" id="UP000677803"/>
    </source>
</evidence>
<dbReference type="SUPFAM" id="SSF56112">
    <property type="entry name" value="Protein kinase-like (PK-like)"/>
    <property type="match status" value="1"/>
</dbReference>
<dbReference type="InterPro" id="IPR001245">
    <property type="entry name" value="Ser-Thr/Tyr_kinase_cat_dom"/>
</dbReference>
<proteinExistence type="predicted"/>
<dbReference type="InterPro" id="IPR050122">
    <property type="entry name" value="RTK"/>
</dbReference>
<feature type="domain" description="Protein kinase" evidence="10">
    <location>
        <begin position="115"/>
        <end position="385"/>
    </location>
</feature>
<evidence type="ECO:0000259" key="10">
    <source>
        <dbReference type="PROSITE" id="PS50011"/>
    </source>
</evidence>
<dbReference type="EMBL" id="CAJRST010037777">
    <property type="protein sequence ID" value="CAG6007200.1"/>
    <property type="molecule type" value="Genomic_DNA"/>
</dbReference>
<evidence type="ECO:0000256" key="3">
    <source>
        <dbReference type="ARBA" id="ARBA00022741"/>
    </source>
</evidence>
<accession>A0A8S4BQT1</accession>
<protein>
    <submittedName>
        <fullName evidence="12">(Atlantic silverside) hypothetical protein</fullName>
    </submittedName>
</protein>
<keyword evidence="3" id="KW-0547">Nucleotide-binding</keyword>
<sequence>METCSGLSLNDLGYILIGVLTFTVLLSTVLGVVFLKKYRCMARTIRELQRSKFILPQLDVPSPTSPVAPAAKEEEEEEVAPAPQSLLQRGGTARSPSKKLWKGVQQASCLNKSDLNLLQLIKAGKEGVFYQARMNRGTCKGHSMFTCKISKEGVRLKHVEMEVSIMRKLMHHKNVLQLLDWNTTAEPYILIMEYVSFGTLRTFLQTNRVHLCGDPELQSLLTIASYHIALAMQHLRSKMITHCDLALRNVMVNRFPWEVKVAEFGLAQDLTRMASRRSSRWKHPRQRVPLRWYPPEYFKNNYYGFKGDVWAFGIVLWEMQTFGTLPYPNLETSEEVVYHICMGHKNTNPESCRPEILHIMRDCWQEPHSLRPAFTDIVGMLENIIENDADYVDVDSSQALVKHEAEYHDAKSPRAVSANTEEETLLRDLLRWYADEFKDPMMLDPPHWFKSFIFCEALLQTPFFPVAAYAFLKGGCRWIRTPAIVYSTHVATTLVPILSHVLFHQFPAKPHAGPQTPGERWLLVSIYAPYLLVPVLLLLTMLTSSTYSSGHKSASTPAKSKKKN</sequence>
<feature type="transmembrane region" description="Helical" evidence="9">
    <location>
        <begin position="12"/>
        <end position="35"/>
    </location>
</feature>
<name>A0A8S4BQT1_9TELE</name>
<gene>
    <name evidence="12" type="ORF">MMEN_LOCUS18742</name>
</gene>
<evidence type="ECO:0000256" key="2">
    <source>
        <dbReference type="ARBA" id="ARBA00022692"/>
    </source>
</evidence>
<evidence type="ECO:0000259" key="11">
    <source>
        <dbReference type="PROSITE" id="PS51751"/>
    </source>
</evidence>
<dbReference type="GO" id="GO:0043408">
    <property type="term" value="P:regulation of MAPK cascade"/>
    <property type="evidence" value="ECO:0007669"/>
    <property type="project" value="TreeGrafter"/>
</dbReference>
<comment type="caution">
    <text evidence="12">The sequence shown here is derived from an EMBL/GenBank/DDBJ whole genome shotgun (WGS) entry which is preliminary data.</text>
</comment>
<evidence type="ECO:0000256" key="9">
    <source>
        <dbReference type="SAM" id="Phobius"/>
    </source>
</evidence>
<dbReference type="Pfam" id="PF05241">
    <property type="entry name" value="EBP"/>
    <property type="match status" value="1"/>
</dbReference>
<feature type="region of interest" description="Disordered" evidence="8">
    <location>
        <begin position="63"/>
        <end position="98"/>
    </location>
</feature>
<dbReference type="PANTHER" id="PTHR24416">
    <property type="entry name" value="TYROSINE-PROTEIN KINASE RECEPTOR"/>
    <property type="match status" value="1"/>
</dbReference>
<dbReference type="PROSITE" id="PS51751">
    <property type="entry name" value="EXPERA"/>
    <property type="match status" value="1"/>
</dbReference>
<evidence type="ECO:0000256" key="5">
    <source>
        <dbReference type="ARBA" id="ARBA00022989"/>
    </source>
</evidence>
<dbReference type="PRINTS" id="PR00109">
    <property type="entry name" value="TYRKINASE"/>
</dbReference>
<dbReference type="Pfam" id="PF07714">
    <property type="entry name" value="PK_Tyr_Ser-Thr"/>
    <property type="match status" value="1"/>
</dbReference>
<keyword evidence="5 7" id="KW-1133">Transmembrane helix</keyword>
<dbReference type="GO" id="GO:0043235">
    <property type="term" value="C:receptor complex"/>
    <property type="evidence" value="ECO:0007669"/>
    <property type="project" value="TreeGrafter"/>
</dbReference>
<dbReference type="OrthoDB" id="3256376at2759"/>
<dbReference type="InterPro" id="IPR033118">
    <property type="entry name" value="EXPERA"/>
</dbReference>
<comment type="subcellular location">
    <subcellularLocation>
        <location evidence="1">Membrane</location>
        <topology evidence="1">Multi-pass membrane protein</topology>
    </subcellularLocation>
</comment>
<dbReference type="InterPro" id="IPR011009">
    <property type="entry name" value="Kinase-like_dom_sf"/>
</dbReference>
<evidence type="ECO:0000313" key="12">
    <source>
        <dbReference type="EMBL" id="CAG6007200.1"/>
    </source>
</evidence>
<organism evidence="12 13">
    <name type="scientific">Menidia menidia</name>
    <name type="common">Atlantic silverside</name>
    <dbReference type="NCBI Taxonomy" id="238744"/>
    <lineage>
        <taxon>Eukaryota</taxon>
        <taxon>Metazoa</taxon>
        <taxon>Chordata</taxon>
        <taxon>Craniata</taxon>
        <taxon>Vertebrata</taxon>
        <taxon>Euteleostomi</taxon>
        <taxon>Actinopterygii</taxon>
        <taxon>Neopterygii</taxon>
        <taxon>Teleostei</taxon>
        <taxon>Neoteleostei</taxon>
        <taxon>Acanthomorphata</taxon>
        <taxon>Ovalentaria</taxon>
        <taxon>Atherinomorphae</taxon>
        <taxon>Atheriniformes</taxon>
        <taxon>Atherinopsidae</taxon>
        <taxon>Menidiinae</taxon>
        <taxon>Menidia</taxon>
    </lineage>
</organism>
<keyword evidence="13" id="KW-1185">Reference proteome</keyword>
<evidence type="ECO:0000256" key="1">
    <source>
        <dbReference type="ARBA" id="ARBA00004141"/>
    </source>
</evidence>
<dbReference type="GO" id="GO:0005886">
    <property type="term" value="C:plasma membrane"/>
    <property type="evidence" value="ECO:0007669"/>
    <property type="project" value="TreeGrafter"/>
</dbReference>
<dbReference type="GO" id="GO:0045766">
    <property type="term" value="P:positive regulation of angiogenesis"/>
    <property type="evidence" value="ECO:0007669"/>
    <property type="project" value="TreeGrafter"/>
</dbReference>
<evidence type="ECO:0000256" key="6">
    <source>
        <dbReference type="ARBA" id="ARBA00023136"/>
    </source>
</evidence>
<dbReference type="GO" id="GO:0030335">
    <property type="term" value="P:positive regulation of cell migration"/>
    <property type="evidence" value="ECO:0007669"/>
    <property type="project" value="TreeGrafter"/>
</dbReference>
<dbReference type="GO" id="GO:0001525">
    <property type="term" value="P:angiogenesis"/>
    <property type="evidence" value="ECO:0007669"/>
    <property type="project" value="TreeGrafter"/>
</dbReference>
<keyword evidence="6 7" id="KW-0472">Membrane</keyword>
<evidence type="ECO:0000256" key="8">
    <source>
        <dbReference type="SAM" id="MobiDB-lite"/>
    </source>
</evidence>
<dbReference type="GO" id="GO:0019838">
    <property type="term" value="F:growth factor binding"/>
    <property type="evidence" value="ECO:0007669"/>
    <property type="project" value="TreeGrafter"/>
</dbReference>
<feature type="domain" description="EXPERA" evidence="11">
    <location>
        <begin position="400"/>
        <end position="538"/>
    </location>
</feature>
<dbReference type="InterPro" id="IPR000719">
    <property type="entry name" value="Prot_kinase_dom"/>
</dbReference>
<dbReference type="Gene3D" id="1.10.510.10">
    <property type="entry name" value="Transferase(Phosphotransferase) domain 1"/>
    <property type="match status" value="1"/>
</dbReference>
<dbReference type="GO" id="GO:0045446">
    <property type="term" value="P:endothelial cell differentiation"/>
    <property type="evidence" value="ECO:0007669"/>
    <property type="project" value="TreeGrafter"/>
</dbReference>
<keyword evidence="4" id="KW-0067">ATP-binding</keyword>
<dbReference type="PANTHER" id="PTHR24416:SF552">
    <property type="entry name" value="RECEPTOR PROTEIN-TYROSINE KINASE"/>
    <property type="match status" value="1"/>
</dbReference>
<dbReference type="GO" id="GO:0016477">
    <property type="term" value="P:cell migration"/>
    <property type="evidence" value="ECO:0007669"/>
    <property type="project" value="TreeGrafter"/>
</dbReference>
<dbReference type="GO" id="GO:0005524">
    <property type="term" value="F:ATP binding"/>
    <property type="evidence" value="ECO:0007669"/>
    <property type="project" value="UniProtKB-KW"/>
</dbReference>
<evidence type="ECO:0000256" key="7">
    <source>
        <dbReference type="PROSITE-ProRule" id="PRU01087"/>
    </source>
</evidence>
<dbReference type="InterPro" id="IPR008266">
    <property type="entry name" value="Tyr_kinase_AS"/>
</dbReference>
<feature type="transmembrane region" description="Helical" evidence="9">
    <location>
        <begin position="522"/>
        <end position="542"/>
    </location>
</feature>
<dbReference type="PROSITE" id="PS00109">
    <property type="entry name" value="PROTEIN_KINASE_TYR"/>
    <property type="match status" value="1"/>
</dbReference>